<comment type="subunit">
    <text evidence="11">Monomer.</text>
</comment>
<evidence type="ECO:0000313" key="13">
    <source>
        <dbReference type="Proteomes" id="UP000756860"/>
    </source>
</evidence>
<dbReference type="PRINTS" id="PR01100">
    <property type="entry name" value="SHIKIMTKNASE"/>
</dbReference>
<dbReference type="Proteomes" id="UP000756860">
    <property type="component" value="Unassembled WGS sequence"/>
</dbReference>
<feature type="binding site" evidence="11">
    <location>
        <position position="44"/>
    </location>
    <ligand>
        <name>substrate</name>
    </ligand>
</feature>
<proteinExistence type="inferred from homology"/>
<dbReference type="GO" id="GO:0016301">
    <property type="term" value="F:kinase activity"/>
    <property type="evidence" value="ECO:0007669"/>
    <property type="project" value="UniProtKB-KW"/>
</dbReference>
<keyword evidence="4 11" id="KW-0028">Amino-acid biosynthesis</keyword>
<gene>
    <name evidence="11" type="primary">aroK</name>
    <name evidence="12" type="ORF">KI810_07190</name>
</gene>
<comment type="caution">
    <text evidence="12">The sequence shown here is derived from an EMBL/GenBank/DDBJ whole genome shotgun (WGS) entry which is preliminary data.</text>
</comment>
<feature type="binding site" evidence="11">
    <location>
        <begin position="22"/>
        <end position="27"/>
    </location>
    <ligand>
        <name>ATP</name>
        <dbReference type="ChEBI" id="CHEBI:30616"/>
    </ligand>
</feature>
<keyword evidence="13" id="KW-1185">Reference proteome</keyword>
<dbReference type="InterPro" id="IPR023000">
    <property type="entry name" value="Shikimate_kinase_CS"/>
</dbReference>
<reference evidence="12 13" key="1">
    <citation type="submission" date="2021-05" db="EMBL/GenBank/DDBJ databases">
        <title>The draft genome of Geobacter luticola JCM 17780.</title>
        <authorList>
            <person name="Xu Z."/>
            <person name="Masuda Y."/>
            <person name="Itoh H."/>
            <person name="Senoo K."/>
        </authorList>
    </citation>
    <scope>NUCLEOTIDE SEQUENCE [LARGE SCALE GENOMIC DNA]</scope>
    <source>
        <strain evidence="12 13">JCM 17780</strain>
    </source>
</reference>
<evidence type="ECO:0000256" key="9">
    <source>
        <dbReference type="ARBA" id="ARBA00023141"/>
    </source>
</evidence>
<evidence type="ECO:0000256" key="5">
    <source>
        <dbReference type="ARBA" id="ARBA00022679"/>
    </source>
</evidence>
<evidence type="ECO:0000256" key="10">
    <source>
        <dbReference type="ARBA" id="ARBA00048567"/>
    </source>
</evidence>
<comment type="subcellular location">
    <subcellularLocation>
        <location evidence="11">Cytoplasm</location>
    </subcellularLocation>
</comment>
<feature type="binding site" evidence="11">
    <location>
        <position position="26"/>
    </location>
    <ligand>
        <name>Mg(2+)</name>
        <dbReference type="ChEBI" id="CHEBI:18420"/>
    </ligand>
</feature>
<organism evidence="12 13">
    <name type="scientific">Geomobilimonas luticola</name>
    <dbReference type="NCBI Taxonomy" id="1114878"/>
    <lineage>
        <taxon>Bacteria</taxon>
        <taxon>Pseudomonadati</taxon>
        <taxon>Thermodesulfobacteriota</taxon>
        <taxon>Desulfuromonadia</taxon>
        <taxon>Geobacterales</taxon>
        <taxon>Geobacteraceae</taxon>
        <taxon>Geomobilimonas</taxon>
    </lineage>
</organism>
<dbReference type="InterPro" id="IPR031322">
    <property type="entry name" value="Shikimate/glucono_kinase"/>
</dbReference>
<dbReference type="PANTHER" id="PTHR21087:SF16">
    <property type="entry name" value="SHIKIMATE KINASE 1, CHLOROPLASTIC"/>
    <property type="match status" value="1"/>
</dbReference>
<sequence>MATWHISARSDMGNIILTGFMGTGKSSVGKELALRLNYRYIDLDALIVAEAGISINEIFTRDGETAFRAIEARLLSSLKGEENMVLSTGGGAVIAGENRRVLRELGMVINLVAPAEEILLRLRHEHDRPLLNNDKSLERIRALIAHREPFYADADVRIETCGKTVAGIVDEILIWLKRAGARGQA</sequence>
<comment type="cofactor">
    <cofactor evidence="11">
        <name>Mg(2+)</name>
        <dbReference type="ChEBI" id="CHEBI:18420"/>
    </cofactor>
    <text evidence="11">Binds 1 Mg(2+) ion per subunit.</text>
</comment>
<feature type="binding site" evidence="11">
    <location>
        <position position="128"/>
    </location>
    <ligand>
        <name>ATP</name>
        <dbReference type="ChEBI" id="CHEBI:30616"/>
    </ligand>
</feature>
<keyword evidence="11" id="KW-0963">Cytoplasm</keyword>
<evidence type="ECO:0000256" key="1">
    <source>
        <dbReference type="ARBA" id="ARBA00004842"/>
    </source>
</evidence>
<dbReference type="CDD" id="cd00464">
    <property type="entry name" value="SK"/>
    <property type="match status" value="1"/>
</dbReference>
<evidence type="ECO:0000256" key="6">
    <source>
        <dbReference type="ARBA" id="ARBA00022741"/>
    </source>
</evidence>
<dbReference type="InterPro" id="IPR000623">
    <property type="entry name" value="Shikimate_kinase/TSH1"/>
</dbReference>
<evidence type="ECO:0000313" key="12">
    <source>
        <dbReference type="EMBL" id="MBT0652835.1"/>
    </source>
</evidence>
<comment type="pathway">
    <text evidence="1 11">Metabolic intermediate biosynthesis; chorismate biosynthesis; chorismate from D-erythrose 4-phosphate and phosphoenolpyruvate: step 5/7.</text>
</comment>
<comment type="function">
    <text evidence="11">Catalyzes the specific phosphorylation of the 3-hydroxyl group of shikimic acid using ATP as a cosubstrate.</text>
</comment>
<dbReference type="Gene3D" id="3.40.50.300">
    <property type="entry name" value="P-loop containing nucleotide triphosphate hydrolases"/>
    <property type="match status" value="1"/>
</dbReference>
<dbReference type="Pfam" id="PF01202">
    <property type="entry name" value="SKI"/>
    <property type="match status" value="1"/>
</dbReference>
<keyword evidence="8 11" id="KW-0067">ATP-binding</keyword>
<evidence type="ECO:0000256" key="4">
    <source>
        <dbReference type="ARBA" id="ARBA00022605"/>
    </source>
</evidence>
<feature type="binding site" evidence="11">
    <location>
        <position position="68"/>
    </location>
    <ligand>
        <name>substrate</name>
    </ligand>
</feature>
<keyword evidence="7 11" id="KW-0418">Kinase</keyword>
<name>A0ABS5SCD8_9BACT</name>
<comment type="caution">
    <text evidence="11">Lacks conserved residue(s) required for the propagation of feature annotation.</text>
</comment>
<keyword evidence="5 11" id="KW-0808">Transferase</keyword>
<evidence type="ECO:0000256" key="7">
    <source>
        <dbReference type="ARBA" id="ARBA00022777"/>
    </source>
</evidence>
<keyword evidence="11" id="KW-0479">Metal-binding</keyword>
<keyword evidence="11" id="KW-0460">Magnesium</keyword>
<evidence type="ECO:0000256" key="11">
    <source>
        <dbReference type="HAMAP-Rule" id="MF_00109"/>
    </source>
</evidence>
<protein>
    <recommendedName>
        <fullName evidence="3 11">Shikimate kinase</fullName>
        <shortName evidence="11">SK</shortName>
        <ecNumber evidence="3 11">2.7.1.71</ecNumber>
    </recommendedName>
</protein>
<evidence type="ECO:0000256" key="8">
    <source>
        <dbReference type="ARBA" id="ARBA00022840"/>
    </source>
</evidence>
<comment type="catalytic activity">
    <reaction evidence="10 11">
        <text>shikimate + ATP = 3-phosphoshikimate + ADP + H(+)</text>
        <dbReference type="Rhea" id="RHEA:13121"/>
        <dbReference type="ChEBI" id="CHEBI:15378"/>
        <dbReference type="ChEBI" id="CHEBI:30616"/>
        <dbReference type="ChEBI" id="CHEBI:36208"/>
        <dbReference type="ChEBI" id="CHEBI:145989"/>
        <dbReference type="ChEBI" id="CHEBI:456216"/>
        <dbReference type="EC" id="2.7.1.71"/>
    </reaction>
</comment>
<keyword evidence="9 11" id="KW-0057">Aromatic amino acid biosynthesis</keyword>
<keyword evidence="6 11" id="KW-0547">Nucleotide-binding</keyword>
<comment type="similarity">
    <text evidence="2 11">Belongs to the shikimate kinase family.</text>
</comment>
<dbReference type="InterPro" id="IPR027417">
    <property type="entry name" value="P-loop_NTPase"/>
</dbReference>
<dbReference type="PANTHER" id="PTHR21087">
    <property type="entry name" value="SHIKIMATE KINASE"/>
    <property type="match status" value="1"/>
</dbReference>
<feature type="binding site" evidence="11">
    <location>
        <position position="147"/>
    </location>
    <ligand>
        <name>substrate</name>
    </ligand>
</feature>
<evidence type="ECO:0000256" key="3">
    <source>
        <dbReference type="ARBA" id="ARBA00012154"/>
    </source>
</evidence>
<dbReference type="HAMAP" id="MF_00109">
    <property type="entry name" value="Shikimate_kinase"/>
    <property type="match status" value="1"/>
</dbReference>
<dbReference type="SUPFAM" id="SSF52540">
    <property type="entry name" value="P-loop containing nucleoside triphosphate hydrolases"/>
    <property type="match status" value="1"/>
</dbReference>
<dbReference type="PROSITE" id="PS01128">
    <property type="entry name" value="SHIKIMATE_KINASE"/>
    <property type="match status" value="1"/>
</dbReference>
<feature type="binding site" evidence="11">
    <location>
        <position position="90"/>
    </location>
    <ligand>
        <name>substrate</name>
    </ligand>
</feature>
<dbReference type="EMBL" id="JAHCVK010000002">
    <property type="protein sequence ID" value="MBT0652835.1"/>
    <property type="molecule type" value="Genomic_DNA"/>
</dbReference>
<accession>A0ABS5SCD8</accession>
<dbReference type="EC" id="2.7.1.71" evidence="3 11"/>
<evidence type="ECO:0000256" key="2">
    <source>
        <dbReference type="ARBA" id="ARBA00006997"/>
    </source>
</evidence>